<dbReference type="GO" id="GO:0004347">
    <property type="term" value="F:glucose-6-phosphate isomerase activity"/>
    <property type="evidence" value="ECO:0007669"/>
    <property type="project" value="UniProtKB-EC"/>
</dbReference>
<dbReference type="SUPFAM" id="SSF51182">
    <property type="entry name" value="RmlC-like cupins"/>
    <property type="match status" value="1"/>
</dbReference>
<accession>A0A955L4R4</accession>
<dbReference type="GO" id="GO:0005737">
    <property type="term" value="C:cytoplasm"/>
    <property type="evidence" value="ECO:0007669"/>
    <property type="project" value="InterPro"/>
</dbReference>
<reference evidence="8" key="1">
    <citation type="submission" date="2020-04" db="EMBL/GenBank/DDBJ databases">
        <authorList>
            <person name="Zhang T."/>
        </authorList>
    </citation>
    <scope>NUCLEOTIDE SEQUENCE</scope>
    <source>
        <strain evidence="8">HKST-UBA14</strain>
    </source>
</reference>
<evidence type="ECO:0000256" key="4">
    <source>
        <dbReference type="ARBA" id="ARBA00022432"/>
    </source>
</evidence>
<evidence type="ECO:0000256" key="1">
    <source>
        <dbReference type="ARBA" id="ARBA00004926"/>
    </source>
</evidence>
<dbReference type="Pfam" id="PF06560">
    <property type="entry name" value="GPI"/>
    <property type="match status" value="1"/>
</dbReference>
<evidence type="ECO:0000313" key="8">
    <source>
        <dbReference type="EMBL" id="MCA9382865.1"/>
    </source>
</evidence>
<evidence type="ECO:0000259" key="7">
    <source>
        <dbReference type="Pfam" id="PF06560"/>
    </source>
</evidence>
<comment type="catalytic activity">
    <reaction evidence="6">
        <text>alpha-D-glucose 6-phosphate = beta-D-fructose 6-phosphate</text>
        <dbReference type="Rhea" id="RHEA:11816"/>
        <dbReference type="ChEBI" id="CHEBI:57634"/>
        <dbReference type="ChEBI" id="CHEBI:58225"/>
        <dbReference type="EC" id="5.3.1.9"/>
    </reaction>
</comment>
<organism evidence="8 9">
    <name type="scientific">Candidatus Dojkabacteria bacterium</name>
    <dbReference type="NCBI Taxonomy" id="2099670"/>
    <lineage>
        <taxon>Bacteria</taxon>
        <taxon>Candidatus Dojkabacteria</taxon>
    </lineage>
</organism>
<feature type="domain" description="Glucose-6-phosphate isomerase prokaryote" evidence="7">
    <location>
        <begin position="53"/>
        <end position="203"/>
    </location>
</feature>
<dbReference type="AlphaFoldDB" id="A0A955L4R4"/>
<sequence length="255" mass="29293">MVNLQDTCCLDIYFDTKNQSIHYGEGVYPSLTNRISLSNLIPTLLNKALMYPEVVYEEHRQVFHEQDRNLANDGISFDLITLPAGLLGIEFIKTHIYYSPKDEGGSKFSTVVEVHYGVLTVLMQKNAPKGELDFETSVEEGLVVKLKKGEKLAIPVGYYYTFINTQDNPVVFVRIFKKSGSFDYTYLKRENGLAYYCIRKNARQEIVHNPLYRDIPRIKKLPANSFLEEIGISVEQGLYAQLRSNKNQFLEQLWG</sequence>
<protein>
    <recommendedName>
        <fullName evidence="3">glucose-6-phosphate isomerase</fullName>
        <ecNumber evidence="3">5.3.1.9</ecNumber>
    </recommendedName>
</protein>
<proteinExistence type="inferred from homology"/>
<evidence type="ECO:0000256" key="5">
    <source>
        <dbReference type="ARBA" id="ARBA00023152"/>
    </source>
</evidence>
<dbReference type="InterPro" id="IPR010551">
    <property type="entry name" value="G6P_isomerase_prok"/>
</dbReference>
<evidence type="ECO:0000313" key="9">
    <source>
        <dbReference type="Proteomes" id="UP000783287"/>
    </source>
</evidence>
<reference evidence="8" key="2">
    <citation type="journal article" date="2021" name="Microbiome">
        <title>Successional dynamics and alternative stable states in a saline activated sludge microbial community over 9 years.</title>
        <authorList>
            <person name="Wang Y."/>
            <person name="Ye J."/>
            <person name="Ju F."/>
            <person name="Liu L."/>
            <person name="Boyd J.A."/>
            <person name="Deng Y."/>
            <person name="Parks D.H."/>
            <person name="Jiang X."/>
            <person name="Yin X."/>
            <person name="Woodcroft B.J."/>
            <person name="Tyson G.W."/>
            <person name="Hugenholtz P."/>
            <person name="Polz M.F."/>
            <person name="Zhang T."/>
        </authorList>
    </citation>
    <scope>NUCLEOTIDE SEQUENCE</scope>
    <source>
        <strain evidence="8">HKST-UBA14</strain>
    </source>
</reference>
<comment type="similarity">
    <text evidence="2">Belongs to the archaeal-type GPI family.</text>
</comment>
<dbReference type="GO" id="GO:0006094">
    <property type="term" value="P:gluconeogenesis"/>
    <property type="evidence" value="ECO:0007669"/>
    <property type="project" value="UniProtKB-KW"/>
</dbReference>
<dbReference type="Gene3D" id="2.60.120.10">
    <property type="entry name" value="Jelly Rolls"/>
    <property type="match status" value="1"/>
</dbReference>
<comment type="pathway">
    <text evidence="1">Carbohydrate degradation; glycolysis; D-glyceraldehyde 3-phosphate and glycerone phosphate from D-glucose: step 2/4.</text>
</comment>
<comment type="caution">
    <text evidence="8">The sequence shown here is derived from an EMBL/GenBank/DDBJ whole genome shotgun (WGS) entry which is preliminary data.</text>
</comment>
<dbReference type="EC" id="5.3.1.9" evidence="3"/>
<dbReference type="EMBL" id="JAGQLK010000009">
    <property type="protein sequence ID" value="MCA9382865.1"/>
    <property type="molecule type" value="Genomic_DNA"/>
</dbReference>
<dbReference type="InterPro" id="IPR014710">
    <property type="entry name" value="RmlC-like_jellyroll"/>
</dbReference>
<keyword evidence="5" id="KW-0324">Glycolysis</keyword>
<dbReference type="InterPro" id="IPR011051">
    <property type="entry name" value="RmlC_Cupin_sf"/>
</dbReference>
<dbReference type="GO" id="GO:0006096">
    <property type="term" value="P:glycolytic process"/>
    <property type="evidence" value="ECO:0007669"/>
    <property type="project" value="UniProtKB-KW"/>
</dbReference>
<evidence type="ECO:0000256" key="6">
    <source>
        <dbReference type="ARBA" id="ARBA00029321"/>
    </source>
</evidence>
<evidence type="ECO:0000256" key="2">
    <source>
        <dbReference type="ARBA" id="ARBA00006542"/>
    </source>
</evidence>
<dbReference type="Proteomes" id="UP000783287">
    <property type="component" value="Unassembled WGS sequence"/>
</dbReference>
<name>A0A955L4R4_9BACT</name>
<evidence type="ECO:0000256" key="3">
    <source>
        <dbReference type="ARBA" id="ARBA00011952"/>
    </source>
</evidence>
<keyword evidence="4" id="KW-0312">Gluconeogenesis</keyword>
<gene>
    <name evidence="8" type="ORF">KC909_00730</name>
</gene>